<gene>
    <name evidence="1" type="ORF">SAMN05443639_105163</name>
</gene>
<dbReference type="Proteomes" id="UP000199181">
    <property type="component" value="Unassembled WGS sequence"/>
</dbReference>
<proteinExistence type="predicted"/>
<evidence type="ECO:0000313" key="1">
    <source>
        <dbReference type="EMBL" id="SET88559.1"/>
    </source>
</evidence>
<keyword evidence="2" id="KW-1185">Reference proteome</keyword>
<protein>
    <submittedName>
        <fullName evidence="1">Uncharacterized protein</fullName>
    </submittedName>
</protein>
<name>A0A1I0HWN7_9BACT</name>
<evidence type="ECO:0000313" key="2">
    <source>
        <dbReference type="Proteomes" id="UP000199181"/>
    </source>
</evidence>
<dbReference type="EMBL" id="FOIJ01000005">
    <property type="protein sequence ID" value="SET88559.1"/>
    <property type="molecule type" value="Genomic_DNA"/>
</dbReference>
<reference evidence="2" key="1">
    <citation type="submission" date="2016-10" db="EMBL/GenBank/DDBJ databases">
        <authorList>
            <person name="Varghese N."/>
            <person name="Submissions S."/>
        </authorList>
    </citation>
    <scope>NUCLEOTIDE SEQUENCE [LARGE SCALE GENOMIC DNA]</scope>
    <source>
        <strain evidence="2">DSM 16858</strain>
    </source>
</reference>
<accession>A0A1I0HWN7</accession>
<organism evidence="1 2">
    <name type="scientific">Stigmatella erecta</name>
    <dbReference type="NCBI Taxonomy" id="83460"/>
    <lineage>
        <taxon>Bacteria</taxon>
        <taxon>Pseudomonadati</taxon>
        <taxon>Myxococcota</taxon>
        <taxon>Myxococcia</taxon>
        <taxon>Myxococcales</taxon>
        <taxon>Cystobacterineae</taxon>
        <taxon>Archangiaceae</taxon>
        <taxon>Stigmatella</taxon>
    </lineage>
</organism>
<sequence>MAALGLFTLIAGGRGFVTGFVACLRSQVGMEAARPPTLLAFGRYAAA</sequence>
<dbReference type="AlphaFoldDB" id="A0A1I0HWN7"/>